<keyword evidence="2" id="KW-1185">Reference proteome</keyword>
<name>A0A803PZ88_CANSA</name>
<sequence>MNSTLILSEKEKGVHTFSEADLNDPTQVPKFFLVAKCLSNSINPNTFIKRMGAFWSNKCRFDVTISEMHSELFLLSICCAGDLHRILNGEPWHFNNQLVLLHSPSVLSNVTKSDLTKAQFWVQTHRLPFLSKSRALAQKVGEWMIGDKLPTSSYDRYRIDFSKANIYPFLTRITKKAIGHAIPAINSNRNLAIGSLPYTSPLTLVESSFHTTSVSESVETIPEIPSPFPTYYQTISHPFNTFSPTANAYPGSPSYVNHSPVTTLTHSTTTHSTTEAIYTSSMIIASEASFSQTKGPATLFPTNKGKVVAIHDDLCDSEAANRTFKRHVDPENFRSVLKRWRNNSLLGSIFDGDHSQSISGSSLDSIENLPSLPAAVVNKQPDSQP</sequence>
<organism evidence="1 2">
    <name type="scientific">Cannabis sativa</name>
    <name type="common">Hemp</name>
    <name type="synonym">Marijuana</name>
    <dbReference type="NCBI Taxonomy" id="3483"/>
    <lineage>
        <taxon>Eukaryota</taxon>
        <taxon>Viridiplantae</taxon>
        <taxon>Streptophyta</taxon>
        <taxon>Embryophyta</taxon>
        <taxon>Tracheophyta</taxon>
        <taxon>Spermatophyta</taxon>
        <taxon>Magnoliopsida</taxon>
        <taxon>eudicotyledons</taxon>
        <taxon>Gunneridae</taxon>
        <taxon>Pentapetalae</taxon>
        <taxon>rosids</taxon>
        <taxon>fabids</taxon>
        <taxon>Rosales</taxon>
        <taxon>Cannabaceae</taxon>
        <taxon>Cannabis</taxon>
    </lineage>
</organism>
<dbReference type="EMBL" id="UZAU01000575">
    <property type="status" value="NOT_ANNOTATED_CDS"/>
    <property type="molecule type" value="Genomic_DNA"/>
</dbReference>
<protein>
    <recommendedName>
        <fullName evidence="3">DUF4283 domain-containing protein</fullName>
    </recommendedName>
</protein>
<proteinExistence type="predicted"/>
<accession>A0A803PZ88</accession>
<dbReference type="EnsemblPlants" id="evm.model.06.647">
    <property type="protein sequence ID" value="cds.evm.model.06.647"/>
    <property type="gene ID" value="evm.TU.06.647"/>
</dbReference>
<evidence type="ECO:0008006" key="3">
    <source>
        <dbReference type="Google" id="ProtNLM"/>
    </source>
</evidence>
<evidence type="ECO:0000313" key="2">
    <source>
        <dbReference type="Proteomes" id="UP000596661"/>
    </source>
</evidence>
<dbReference type="InterPro" id="IPR040256">
    <property type="entry name" value="At4g02000-like"/>
</dbReference>
<dbReference type="Gramene" id="evm.model.06.647">
    <property type="protein sequence ID" value="cds.evm.model.06.647"/>
    <property type="gene ID" value="evm.TU.06.647"/>
</dbReference>
<dbReference type="PANTHER" id="PTHR31286">
    <property type="entry name" value="GLYCINE-RICH CELL WALL STRUCTURAL PROTEIN 1.8-LIKE"/>
    <property type="match status" value="1"/>
</dbReference>
<reference evidence="1" key="1">
    <citation type="submission" date="2018-11" db="EMBL/GenBank/DDBJ databases">
        <authorList>
            <person name="Grassa J C."/>
        </authorList>
    </citation>
    <scope>NUCLEOTIDE SEQUENCE [LARGE SCALE GENOMIC DNA]</scope>
</reference>
<evidence type="ECO:0000313" key="1">
    <source>
        <dbReference type="EnsemblPlants" id="cds.evm.model.06.647"/>
    </source>
</evidence>
<dbReference type="PANTHER" id="PTHR31286:SF178">
    <property type="entry name" value="DUF4283 DOMAIN-CONTAINING PROTEIN"/>
    <property type="match status" value="1"/>
</dbReference>
<dbReference type="Proteomes" id="UP000596661">
    <property type="component" value="Chromosome 6"/>
</dbReference>
<reference evidence="1" key="2">
    <citation type="submission" date="2021-03" db="UniProtKB">
        <authorList>
            <consortium name="EnsemblPlants"/>
        </authorList>
    </citation>
    <scope>IDENTIFICATION</scope>
</reference>
<dbReference type="AlphaFoldDB" id="A0A803PZ88"/>